<evidence type="ECO:0000256" key="1">
    <source>
        <dbReference type="SAM" id="SignalP"/>
    </source>
</evidence>
<dbReference type="EMBL" id="CP024091">
    <property type="protein sequence ID" value="ATP58419.1"/>
    <property type="molecule type" value="Genomic_DNA"/>
</dbReference>
<evidence type="ECO:0000313" key="2">
    <source>
        <dbReference type="EMBL" id="ATP58419.1"/>
    </source>
</evidence>
<feature type="signal peptide" evidence="1">
    <location>
        <begin position="1"/>
        <end position="32"/>
    </location>
</feature>
<dbReference type="OrthoDB" id="1076994at2"/>
<protein>
    <submittedName>
        <fullName evidence="2">Uncharacterized protein</fullName>
    </submittedName>
</protein>
<gene>
    <name evidence="2" type="ORF">CPT03_19105</name>
</gene>
<organism evidence="2 3">
    <name type="scientific">Pedobacter ginsengisoli</name>
    <dbReference type="NCBI Taxonomy" id="363852"/>
    <lineage>
        <taxon>Bacteria</taxon>
        <taxon>Pseudomonadati</taxon>
        <taxon>Bacteroidota</taxon>
        <taxon>Sphingobacteriia</taxon>
        <taxon>Sphingobacteriales</taxon>
        <taxon>Sphingobacteriaceae</taxon>
        <taxon>Pedobacter</taxon>
    </lineage>
</organism>
<dbReference type="AlphaFoldDB" id="A0A2D1U9X5"/>
<feature type="chain" id="PRO_5013837244" evidence="1">
    <location>
        <begin position="33"/>
        <end position="150"/>
    </location>
</feature>
<accession>A0A2D1U9X5</accession>
<dbReference type="Proteomes" id="UP000223749">
    <property type="component" value="Chromosome"/>
</dbReference>
<keyword evidence="3" id="KW-1185">Reference proteome</keyword>
<keyword evidence="1" id="KW-0732">Signal</keyword>
<evidence type="ECO:0000313" key="3">
    <source>
        <dbReference type="Proteomes" id="UP000223749"/>
    </source>
</evidence>
<dbReference type="KEGG" id="pgs:CPT03_19105"/>
<dbReference type="RefSeq" id="WP_099440321.1">
    <property type="nucleotide sequence ID" value="NZ_CP024091.1"/>
</dbReference>
<name>A0A2D1U9X5_9SPHI</name>
<proteinExistence type="predicted"/>
<sequence>MDRKNKVKMKNIRLVNIVIVALAFFFHSCNSAVPTKKNIIGEWIGVDGSKLRFKANGTFEGEMLPGEHFFGQTQGHKGKKVYGSGKWLLKKGQGWWEISMNFNKILNQEDEFDTQILISGSSGLLSQNPPWYLFEWKDEEGGERYVFKKQ</sequence>
<reference evidence="2 3" key="1">
    <citation type="submission" date="2017-10" db="EMBL/GenBank/DDBJ databases">
        <title>Whole genome of Pedobacter ginsengisoli T01R-27 isolated from tomato rhizosphere.</title>
        <authorList>
            <person name="Weon H.-Y."/>
            <person name="Lee S.A."/>
            <person name="Sang M.K."/>
            <person name="Song J."/>
        </authorList>
    </citation>
    <scope>NUCLEOTIDE SEQUENCE [LARGE SCALE GENOMIC DNA]</scope>
    <source>
        <strain evidence="2 3">T01R-27</strain>
    </source>
</reference>